<comment type="caution">
    <text evidence="2">The sequence shown here is derived from an EMBL/GenBank/DDBJ whole genome shotgun (WGS) entry which is preliminary data.</text>
</comment>
<proteinExistence type="predicted"/>
<evidence type="ECO:0000256" key="1">
    <source>
        <dbReference type="SAM" id="MobiDB-lite"/>
    </source>
</evidence>
<dbReference type="EMBL" id="PCRO01000009">
    <property type="protein sequence ID" value="PIP23037.1"/>
    <property type="molecule type" value="Genomic_DNA"/>
</dbReference>
<dbReference type="AlphaFoldDB" id="A0A2G9YUY7"/>
<feature type="region of interest" description="Disordered" evidence="1">
    <location>
        <begin position="1"/>
        <end position="21"/>
    </location>
</feature>
<gene>
    <name evidence="2" type="ORF">COX37_00525</name>
</gene>
<evidence type="ECO:0000313" key="2">
    <source>
        <dbReference type="EMBL" id="PIP23037.1"/>
    </source>
</evidence>
<dbReference type="Proteomes" id="UP000229976">
    <property type="component" value="Unassembled WGS sequence"/>
</dbReference>
<protein>
    <submittedName>
        <fullName evidence="2">Uncharacterized protein</fullName>
    </submittedName>
</protein>
<name>A0A2G9YUY7_9BACT</name>
<feature type="compositionally biased region" description="Basic and acidic residues" evidence="1">
    <location>
        <begin position="1"/>
        <end position="16"/>
    </location>
</feature>
<reference evidence="2 3" key="1">
    <citation type="submission" date="2017-09" db="EMBL/GenBank/DDBJ databases">
        <title>Depth-based differentiation of microbial function through sediment-hosted aquifers and enrichment of novel symbionts in the deep terrestrial subsurface.</title>
        <authorList>
            <person name="Probst A.J."/>
            <person name="Ladd B."/>
            <person name="Jarett J.K."/>
            <person name="Geller-Mcgrath D.E."/>
            <person name="Sieber C.M."/>
            <person name="Emerson J.B."/>
            <person name="Anantharaman K."/>
            <person name="Thomas B.C."/>
            <person name="Malmstrom R."/>
            <person name="Stieglmeier M."/>
            <person name="Klingl A."/>
            <person name="Woyke T."/>
            <person name="Ryan C.M."/>
            <person name="Banfield J.F."/>
        </authorList>
    </citation>
    <scope>NUCLEOTIDE SEQUENCE [LARGE SCALE GENOMIC DNA]</scope>
    <source>
        <strain evidence="2">CG23_combo_of_CG06-09_8_20_14_all_39_17</strain>
    </source>
</reference>
<accession>A0A2G9YUY7</accession>
<organism evidence="2 3">
    <name type="scientific">Candidatus Nealsonbacteria bacterium CG23_combo_of_CG06-09_8_20_14_all_39_17</name>
    <dbReference type="NCBI Taxonomy" id="1974722"/>
    <lineage>
        <taxon>Bacteria</taxon>
        <taxon>Candidatus Nealsoniibacteriota</taxon>
    </lineage>
</organism>
<sequence length="582" mass="67810">MRDPRKNNYDNKDFSKTEIPSLRETIKQKEGNLEMLRRRAETLKELEERELSILDEELKGVKTRLKMLFGFQEEKVVNTEKEIEEISKLIEKTREEVNILERELPKILEVYYEKIETFPLSNKEKRELLKPEALAEISTEEYIALWRKLNPHFLTHITRQGFRDHVVWSSHSLGFKDFHNGFEEILKLDKSLFPPIAVEGLISRDKETIKKFLENQGVMQAKNEEEAKKKLSDKLNFHMAVAPKYADKTAVHFGAQIVENGHYGGEEDNEIFFVFPSDVLASQYKFNFNGEKKDFGSLQHETGWNDVFVWPSDLNNPGILLDAGIVFLPENTLVDSETGSRYHSEKKIIDGEETRTMIKDEKLINAFCDWAAELNEKSPVVEAYKEYKKSSHSNWKEIQRNFLIILEKDLGEIGFCKEAIASIEDSIARNGHNVFEKTGELYGIKYANFREAMEKLLMDNYSHCPGFKLAEKPIRAKEYWENYFSKNPKLKPKHIVYYNGDPTEAVKDFQKENNFNKQADASEKEGKLLGFDDNHVYLNEAQNIDLKNPKNPDSLTNLNKKLGYDELVKTAHEIIKEHYEEK</sequence>
<evidence type="ECO:0000313" key="3">
    <source>
        <dbReference type="Proteomes" id="UP000229976"/>
    </source>
</evidence>